<keyword evidence="1" id="KW-1185">Reference proteome</keyword>
<evidence type="ECO:0000313" key="1">
    <source>
        <dbReference type="Proteomes" id="UP000095287"/>
    </source>
</evidence>
<dbReference type="WBParaSite" id="L893_g4909.t1">
    <property type="protein sequence ID" value="L893_g4909.t1"/>
    <property type="gene ID" value="L893_g4909"/>
</dbReference>
<organism evidence="1 2">
    <name type="scientific">Steinernema glaseri</name>
    <dbReference type="NCBI Taxonomy" id="37863"/>
    <lineage>
        <taxon>Eukaryota</taxon>
        <taxon>Metazoa</taxon>
        <taxon>Ecdysozoa</taxon>
        <taxon>Nematoda</taxon>
        <taxon>Chromadorea</taxon>
        <taxon>Rhabditida</taxon>
        <taxon>Tylenchina</taxon>
        <taxon>Panagrolaimomorpha</taxon>
        <taxon>Strongyloidoidea</taxon>
        <taxon>Steinernematidae</taxon>
        <taxon>Steinernema</taxon>
    </lineage>
</organism>
<name>A0A1I8AEB1_9BILA</name>
<protein>
    <submittedName>
        <fullName evidence="2">Galectin</fullName>
    </submittedName>
</protein>
<evidence type="ECO:0000313" key="2">
    <source>
        <dbReference type="WBParaSite" id="L893_g4909.t1"/>
    </source>
</evidence>
<dbReference type="Proteomes" id="UP000095287">
    <property type="component" value="Unplaced"/>
</dbReference>
<sequence length="231" mass="25921">MDLTLTKTDFLFQSSYDLCSFSLKVVAIENGQVENVEQPMRILCEGRDAVRIFVEAYGDDINADLKKLKVNDVVSFENVSITAADKEHNNGATSKTVLNYHCQSTMMRCQQTTALKGRHEDFGVTRFNARLMEIHLEDGGDFLSMHLVGAKDVEFDVLTEGAFNTNFFYQKFLDVTFLLLSFQGSIIQLSGLTLEPWDNGVMAILRGDRAMISVTNSDGRVQHFSPSLQIL</sequence>
<accession>A0A1I8AEB1</accession>
<dbReference type="AlphaFoldDB" id="A0A1I8AEB1"/>
<proteinExistence type="predicted"/>
<reference evidence="2" key="1">
    <citation type="submission" date="2016-11" db="UniProtKB">
        <authorList>
            <consortium name="WormBaseParasite"/>
        </authorList>
    </citation>
    <scope>IDENTIFICATION</scope>
</reference>